<dbReference type="STRING" id="446471.Xcel_2140"/>
<dbReference type="OrthoDB" id="2004788at2"/>
<dbReference type="AlphaFoldDB" id="D1BUE5"/>
<name>D1BUE5_XYLCX</name>
<accession>D1BUE5</accession>
<organism evidence="2 3">
    <name type="scientific">Xylanimonas cellulosilytica (strain DSM 15894 / JCM 12276 / CECT 5975 / KCTC 9989 / LMG 20990 / NBRC 107835 / XIL07)</name>
    <dbReference type="NCBI Taxonomy" id="446471"/>
    <lineage>
        <taxon>Bacteria</taxon>
        <taxon>Bacillati</taxon>
        <taxon>Actinomycetota</taxon>
        <taxon>Actinomycetes</taxon>
        <taxon>Micrococcales</taxon>
        <taxon>Promicromonosporaceae</taxon>
        <taxon>Xylanimonas</taxon>
    </lineage>
</organism>
<feature type="region of interest" description="Disordered" evidence="1">
    <location>
        <begin position="1"/>
        <end position="21"/>
    </location>
</feature>
<dbReference type="EMBL" id="CP001821">
    <property type="protein sequence ID" value="ACZ31158.1"/>
    <property type="molecule type" value="Genomic_DNA"/>
</dbReference>
<sequence>MSKKPKPDEAPDTPTTEKRRSWFARHKILTLLGAVVLIVAATQLGSGGDEPAPSADPTVTTPAETDEADATDGVEEVADDEPAVEEPAEDPADELADRYPVFDVVEQSGTGDSVIAVPAAAGMVTMTHDGSANFAVVVLDAENASTGDLLANTIGAHSGTAAFGLSAISGDPANLQITADGNWTITIAPLASAPALPESGTGDGVFRHDGAAAVWALTHDGSANFAVLQYTDGLFDMPLLVNEIGAYSGTVPAKAGPSIVTITADGNWTLAQQ</sequence>
<feature type="compositionally biased region" description="Acidic residues" evidence="1">
    <location>
        <begin position="64"/>
        <end position="94"/>
    </location>
</feature>
<reference evidence="3" key="1">
    <citation type="submission" date="2009-11" db="EMBL/GenBank/DDBJ databases">
        <title>The complete chromosome of Xylanimonas cellulosilytica DSM 15894.</title>
        <authorList>
            <consortium name="US DOE Joint Genome Institute (JGI-PGF)"/>
            <person name="Lucas S."/>
            <person name="Copeland A."/>
            <person name="Lapidus A."/>
            <person name="Glavina del Rio T."/>
            <person name="Dalin E."/>
            <person name="Tice H."/>
            <person name="Bruce D."/>
            <person name="Goodwin L."/>
            <person name="Pitluck S."/>
            <person name="Kyrpides N."/>
            <person name="Mavromatis K."/>
            <person name="Ivanova N."/>
            <person name="Mikhailova N."/>
            <person name="Foster B."/>
            <person name="Clum A."/>
            <person name="Brettin T."/>
            <person name="Detter J.C."/>
            <person name="Han C."/>
            <person name="Larimer F."/>
            <person name="Land M."/>
            <person name="Hauser L."/>
            <person name="Markowitz V."/>
            <person name="Cheng J.F."/>
            <person name="Hugenholtz P."/>
            <person name="Woyke T."/>
            <person name="Wu D."/>
            <person name="Gehrich-Schroeter G."/>
            <person name="Schneider S."/>
            <person name="Pukall S.R."/>
            <person name="Klenk H.P."/>
            <person name="Eisen J.A."/>
        </authorList>
    </citation>
    <scope>NUCLEOTIDE SEQUENCE [LARGE SCALE GENOMIC DNA]</scope>
    <source>
        <strain evidence="3">DSM 15894 / CECT 5975 / LMG 20990 / XIL07</strain>
    </source>
</reference>
<dbReference type="KEGG" id="xce:Xcel_2140"/>
<dbReference type="Proteomes" id="UP000002255">
    <property type="component" value="Chromosome"/>
</dbReference>
<dbReference type="HOGENOM" id="CLU_1128149_0_0_11"/>
<reference evidence="2 3" key="2">
    <citation type="journal article" date="2010" name="Stand. Genomic Sci.">
        <title>Complete genome sequence of Xylanimonas cellulosilytica type strain (XIL07).</title>
        <authorList>
            <person name="Foster B."/>
            <person name="Pukall R."/>
            <person name="Abt B."/>
            <person name="Nolan M."/>
            <person name="Glavina Del Rio T."/>
            <person name="Chen F."/>
            <person name="Lucas S."/>
            <person name="Tice H."/>
            <person name="Pitluck S."/>
            <person name="Cheng J.-F."/>
            <person name="Chertkov O."/>
            <person name="Brettin T."/>
            <person name="Han C."/>
            <person name="Detter J.C."/>
            <person name="Bruce D."/>
            <person name="Goodwin L."/>
            <person name="Ivanova N."/>
            <person name="Mavromatis K."/>
            <person name="Pati A."/>
            <person name="Mikhailova N."/>
            <person name="Chen A."/>
            <person name="Palaniappan K."/>
            <person name="Land M."/>
            <person name="Hauser L."/>
            <person name="Chang Y.-J."/>
            <person name="Jeffries C.D."/>
            <person name="Chain P."/>
            <person name="Rohde M."/>
            <person name="Goeker M."/>
            <person name="Bristow J."/>
            <person name="Eisen J.A."/>
            <person name="Markowitz V."/>
            <person name="Hugenholtz P."/>
            <person name="Kyrpides N.C."/>
            <person name="Klenk H.-P."/>
            <person name="Lapidus A."/>
        </authorList>
    </citation>
    <scope>NUCLEOTIDE SEQUENCE [LARGE SCALE GENOMIC DNA]</scope>
    <source>
        <strain evidence="3">DSM 15894 / CECT 5975 / LMG 20990 / XIL07</strain>
    </source>
</reference>
<evidence type="ECO:0000313" key="3">
    <source>
        <dbReference type="Proteomes" id="UP000002255"/>
    </source>
</evidence>
<gene>
    <name evidence="2" type="ordered locus">Xcel_2140</name>
</gene>
<dbReference type="RefSeq" id="WP_012878900.1">
    <property type="nucleotide sequence ID" value="NC_013530.1"/>
</dbReference>
<feature type="compositionally biased region" description="Basic and acidic residues" evidence="1">
    <location>
        <begin position="1"/>
        <end position="20"/>
    </location>
</feature>
<dbReference type="eggNOG" id="COG2314">
    <property type="taxonomic scope" value="Bacteria"/>
</dbReference>
<keyword evidence="3" id="KW-1185">Reference proteome</keyword>
<protein>
    <submittedName>
        <fullName evidence="2">Uncharacterized protein</fullName>
    </submittedName>
</protein>
<evidence type="ECO:0000256" key="1">
    <source>
        <dbReference type="SAM" id="MobiDB-lite"/>
    </source>
</evidence>
<feature type="region of interest" description="Disordered" evidence="1">
    <location>
        <begin position="45"/>
        <end position="96"/>
    </location>
</feature>
<evidence type="ECO:0000313" key="2">
    <source>
        <dbReference type="EMBL" id="ACZ31158.1"/>
    </source>
</evidence>
<proteinExistence type="predicted"/>